<dbReference type="EMBL" id="JBJUIK010000013">
    <property type="protein sequence ID" value="KAL3506448.1"/>
    <property type="molecule type" value="Genomic_DNA"/>
</dbReference>
<dbReference type="PANTHER" id="PTHR31672">
    <property type="entry name" value="BNACNNG10540D PROTEIN"/>
    <property type="match status" value="1"/>
</dbReference>
<dbReference type="Pfam" id="PF00646">
    <property type="entry name" value="F-box"/>
    <property type="match status" value="1"/>
</dbReference>
<dbReference type="InterPro" id="IPR050796">
    <property type="entry name" value="SCF_F-box_component"/>
</dbReference>
<evidence type="ECO:0000313" key="3">
    <source>
        <dbReference type="EMBL" id="KAL3506448.1"/>
    </source>
</evidence>
<dbReference type="Pfam" id="PF07734">
    <property type="entry name" value="FBA_1"/>
    <property type="match status" value="1"/>
</dbReference>
<dbReference type="InterPro" id="IPR036047">
    <property type="entry name" value="F-box-like_dom_sf"/>
</dbReference>
<gene>
    <name evidence="3" type="ORF">ACH5RR_031830</name>
</gene>
<reference evidence="3 4" key="1">
    <citation type="submission" date="2024-11" db="EMBL/GenBank/DDBJ databases">
        <title>A near-complete genome assembly of Cinchona calisaya.</title>
        <authorList>
            <person name="Lian D.C."/>
            <person name="Zhao X.W."/>
            <person name="Wei L."/>
        </authorList>
    </citation>
    <scope>NUCLEOTIDE SEQUENCE [LARGE SCALE GENOMIC DNA]</scope>
    <source>
        <tissue evidence="3">Nenye</tissue>
    </source>
</reference>
<dbReference type="NCBIfam" id="TIGR01640">
    <property type="entry name" value="F_box_assoc_1"/>
    <property type="match status" value="1"/>
</dbReference>
<evidence type="ECO:0000259" key="2">
    <source>
        <dbReference type="Pfam" id="PF07734"/>
    </source>
</evidence>
<evidence type="ECO:0000259" key="1">
    <source>
        <dbReference type="Pfam" id="PF00646"/>
    </source>
</evidence>
<protein>
    <recommendedName>
        <fullName evidence="5">F-box domain-containing protein</fullName>
    </recommendedName>
</protein>
<accession>A0ABD2YLN0</accession>
<proteinExistence type="predicted"/>
<feature type="domain" description="F-box associated beta-propeller type 1" evidence="2">
    <location>
        <begin position="73"/>
        <end position="257"/>
    </location>
</feature>
<name>A0ABD2YLN0_9GENT</name>
<dbReference type="InterPro" id="IPR001810">
    <property type="entry name" value="F-box_dom"/>
</dbReference>
<keyword evidence="4" id="KW-1185">Reference proteome</keyword>
<dbReference type="InterPro" id="IPR006527">
    <property type="entry name" value="F-box-assoc_dom_typ1"/>
</dbReference>
<dbReference type="AlphaFoldDB" id="A0ABD2YLN0"/>
<dbReference type="SUPFAM" id="SSF81383">
    <property type="entry name" value="F-box domain"/>
    <property type="match status" value="1"/>
</dbReference>
<dbReference type="PANTHER" id="PTHR31672:SF13">
    <property type="entry name" value="F-BOX PROTEIN CPR30-LIKE"/>
    <property type="match status" value="1"/>
</dbReference>
<dbReference type="Proteomes" id="UP001630127">
    <property type="component" value="Unassembled WGS sequence"/>
</dbReference>
<evidence type="ECO:0008006" key="5">
    <source>
        <dbReference type="Google" id="ProtNLM"/>
    </source>
</evidence>
<sequence length="293" mass="33361">MSAYFPEALIFTEILIRLPLKSLAQFWCVSKSWKAQIDNPKFVRMHYDRTKNSDSAEVRILVGGSHYGSYKLYSIEVHDSLSLDLDEVCSKRAKEIEIPDKLSHIVYDHDDYHGCQILGSCNGLICLGLLLRTAPLALTYMNPLTQKQWALLKFPRRYSEGTCYEYGFGHNEVTDDYMLIVLAGNPPTTVTIYSLKSDSWKRVLDSPFQGMKGTIEQRIGVFAGKALHWVMRDWETMANFIAAFDLQTEKFYPIALPEYPSGSIFWRISLGNLEVVFLSSSIVGLKLLWLSCG</sequence>
<comment type="caution">
    <text evidence="3">The sequence shown here is derived from an EMBL/GenBank/DDBJ whole genome shotgun (WGS) entry which is preliminary data.</text>
</comment>
<feature type="domain" description="F-box" evidence="1">
    <location>
        <begin position="11"/>
        <end position="43"/>
    </location>
</feature>
<evidence type="ECO:0000313" key="4">
    <source>
        <dbReference type="Proteomes" id="UP001630127"/>
    </source>
</evidence>
<dbReference type="InterPro" id="IPR017451">
    <property type="entry name" value="F-box-assoc_interact_dom"/>
</dbReference>
<organism evidence="3 4">
    <name type="scientific">Cinchona calisaya</name>
    <dbReference type="NCBI Taxonomy" id="153742"/>
    <lineage>
        <taxon>Eukaryota</taxon>
        <taxon>Viridiplantae</taxon>
        <taxon>Streptophyta</taxon>
        <taxon>Embryophyta</taxon>
        <taxon>Tracheophyta</taxon>
        <taxon>Spermatophyta</taxon>
        <taxon>Magnoliopsida</taxon>
        <taxon>eudicotyledons</taxon>
        <taxon>Gunneridae</taxon>
        <taxon>Pentapetalae</taxon>
        <taxon>asterids</taxon>
        <taxon>lamiids</taxon>
        <taxon>Gentianales</taxon>
        <taxon>Rubiaceae</taxon>
        <taxon>Cinchonoideae</taxon>
        <taxon>Cinchoneae</taxon>
        <taxon>Cinchona</taxon>
    </lineage>
</organism>